<dbReference type="OrthoDB" id="7501604at2"/>
<accession>A0A0J7Y882</accession>
<gene>
    <name evidence="3" type="ORF">V474_08760</name>
</gene>
<feature type="domain" description="YcxB-like C-terminal" evidence="2">
    <location>
        <begin position="113"/>
        <end position="172"/>
    </location>
</feature>
<evidence type="ECO:0000313" key="4">
    <source>
        <dbReference type="Proteomes" id="UP000052268"/>
    </source>
</evidence>
<keyword evidence="1" id="KW-1133">Transmembrane helix</keyword>
<proteinExistence type="predicted"/>
<reference evidence="3 4" key="1">
    <citation type="journal article" date="2015" name="G3 (Bethesda)">
        <title>Insights into Ongoing Evolution of the Hexachlorocyclohexane Catabolic Pathway from Comparative Genomics of Ten Sphingomonadaceae Strains.</title>
        <authorList>
            <person name="Pearce S.L."/>
            <person name="Oakeshott J.G."/>
            <person name="Pandey G."/>
        </authorList>
    </citation>
    <scope>NUCLEOTIDE SEQUENCE [LARGE SCALE GENOMIC DNA]</scope>
    <source>
        <strain evidence="3 4">LL02</strain>
    </source>
</reference>
<dbReference type="Pfam" id="PF14317">
    <property type="entry name" value="YcxB"/>
    <property type="match status" value="1"/>
</dbReference>
<keyword evidence="4" id="KW-1185">Reference proteome</keyword>
<comment type="caution">
    <text evidence="3">The sequence shown here is derived from an EMBL/GenBank/DDBJ whole genome shotgun (WGS) entry which is preliminary data.</text>
</comment>
<dbReference type="EMBL" id="JACU01000002">
    <property type="protein sequence ID" value="KMS60021.1"/>
    <property type="molecule type" value="Genomic_DNA"/>
</dbReference>
<protein>
    <recommendedName>
        <fullName evidence="2">YcxB-like C-terminal domain-containing protein</fullName>
    </recommendedName>
</protein>
<name>A0A0J7Y882_9SPHN</name>
<evidence type="ECO:0000259" key="2">
    <source>
        <dbReference type="Pfam" id="PF14317"/>
    </source>
</evidence>
<evidence type="ECO:0000313" key="3">
    <source>
        <dbReference type="EMBL" id="KMS60021.1"/>
    </source>
</evidence>
<evidence type="ECO:0000256" key="1">
    <source>
        <dbReference type="SAM" id="Phobius"/>
    </source>
</evidence>
<feature type="transmembrane region" description="Helical" evidence="1">
    <location>
        <begin position="67"/>
        <end position="89"/>
    </location>
</feature>
<dbReference type="PATRIC" id="fig|1114963.3.peg.652"/>
<organism evidence="3 4">
    <name type="scientific">Novosphingobium barchaimii LL02</name>
    <dbReference type="NCBI Taxonomy" id="1114963"/>
    <lineage>
        <taxon>Bacteria</taxon>
        <taxon>Pseudomonadati</taxon>
        <taxon>Pseudomonadota</taxon>
        <taxon>Alphaproteobacteria</taxon>
        <taxon>Sphingomonadales</taxon>
        <taxon>Sphingomonadaceae</taxon>
        <taxon>Novosphingobium</taxon>
    </lineage>
</organism>
<sequence>MAEPGGTFTVALSYEDYLACNWLMIRRRWLWKGLARFIGILSAAYAVLFSVIDLIDGKSIDFTSVALAFAIGVGSAAVAAALGALALLWRIPRTARKTYRQLKFEGVDSLFTFSPEGIESSNRFGKSTNLWSDFTGWAENERVLLLFRTSQMFYPVPKAQVAAETLETLRRAITGGAVPTKW</sequence>
<feature type="transmembrane region" description="Helical" evidence="1">
    <location>
        <begin position="34"/>
        <end position="55"/>
    </location>
</feature>
<keyword evidence="1" id="KW-0472">Membrane</keyword>
<dbReference type="Proteomes" id="UP000052268">
    <property type="component" value="Unassembled WGS sequence"/>
</dbReference>
<keyword evidence="1" id="KW-0812">Transmembrane</keyword>
<dbReference type="AlphaFoldDB" id="A0A0J7Y882"/>
<dbReference type="RefSeq" id="WP_059150075.1">
    <property type="nucleotide sequence ID" value="NZ_KQ130452.1"/>
</dbReference>
<dbReference type="InterPro" id="IPR025588">
    <property type="entry name" value="YcxB-like_C"/>
</dbReference>